<reference evidence="3" key="1">
    <citation type="submission" date="2021-08" db="EMBL/GenBank/DDBJ databases">
        <title>Prevotella lacticifex sp. nov., isolated from rumen of cow.</title>
        <authorList>
            <person name="Shinkai T."/>
            <person name="Ikeyama N."/>
            <person name="Kumagai M."/>
            <person name="Ohmori H."/>
            <person name="Sakamoto M."/>
            <person name="Ohkuma M."/>
            <person name="Mitsumori M."/>
        </authorList>
    </citation>
    <scope>NUCLEOTIDE SEQUENCE</scope>
    <source>
        <strain evidence="3">JCM 8259</strain>
    </source>
</reference>
<dbReference type="EMBL" id="BPTT01000001">
    <property type="protein sequence ID" value="GJG32068.1"/>
    <property type="molecule type" value="Genomic_DNA"/>
</dbReference>
<dbReference type="Gene3D" id="2.60.40.10">
    <property type="entry name" value="Immunoglobulins"/>
    <property type="match status" value="1"/>
</dbReference>
<dbReference type="Proteomes" id="UP000887097">
    <property type="component" value="Unassembled WGS sequence"/>
</dbReference>
<protein>
    <submittedName>
        <fullName evidence="3">9-O-acetylesterase</fullName>
    </submittedName>
</protein>
<dbReference type="Gene3D" id="2.60.120.260">
    <property type="entry name" value="Galactose-binding domain-like"/>
    <property type="match status" value="1"/>
</dbReference>
<sequence length="628" mass="70922">MPKLFQSGMVVQRGKLIPVWGHADAGEAVTVRFNKKVYQTTADADGRWRVDLPKMKAGGPYQLTVNDQTIDNILVGDVWLLSGQSNIDVTIERVYPQYTQEIDNYENNEIRLFRVQNETSTHGVKEDIRHTNINWKPVNKQNAWLFSAAGYFLGKRMFQTNKVPQGIIVNSWGGTPIEAWISEDSLKADYPMLIKKLQMYQNDNYVRAQMQANGAANQQWESILNQTDPGYADVAVDETSWQQIDQNNWTWRGTGSVWLRQHITIDKEHAGKPARLLLGTLFDRDVTYLNGKQIGQTGYQYPPRRYDIPEGMLKEGDNVIAIRFINKFGAVHFIPEKPYMLCFGDDRLSQNPMPKDVQPLSQLWKMKVGAEMPQCPSSDVSLQNLPTTLYNAVLYPLAPYAINGVVWYQGESNTGNPAPYADHLKKLMGSWRDRWNDLQMPFVIVQLANYDGRQQTGFPRPITPQTEPVNSGWAQLREAQRVVAKADAKAELAVINDLGETVDIHPLRKKEVAERIGLCFDKLLYNNKVKLSPEVVSTQVSDAAIQLTLDQPIQEGDLYTFEVCNNGNNTYQNVPAVGKGNVITLLVPQASQASALKIRYAWKDDPKQANVRSLSGLPMSSFELSINN</sequence>
<gene>
    <name evidence="3" type="ORF">PRMUPPPA20_01770</name>
</gene>
<dbReference type="GO" id="GO:0005975">
    <property type="term" value="P:carbohydrate metabolic process"/>
    <property type="evidence" value="ECO:0007669"/>
    <property type="project" value="TreeGrafter"/>
</dbReference>
<dbReference type="AlphaFoldDB" id="A0AA37HZL8"/>
<dbReference type="Gene3D" id="3.40.50.1110">
    <property type="entry name" value="SGNH hydrolase"/>
    <property type="match status" value="2"/>
</dbReference>
<feature type="domain" description="Sialate O-acetylesterase" evidence="2">
    <location>
        <begin position="401"/>
        <end position="453"/>
    </location>
</feature>
<dbReference type="GO" id="GO:0001681">
    <property type="term" value="F:sialate O-acetylesterase activity"/>
    <property type="evidence" value="ECO:0007669"/>
    <property type="project" value="InterPro"/>
</dbReference>
<dbReference type="PANTHER" id="PTHR22901:SF0">
    <property type="entry name" value="SIALATE O-ACETYLESTERASE"/>
    <property type="match status" value="1"/>
</dbReference>
<dbReference type="InterPro" id="IPR039329">
    <property type="entry name" value="SIAE"/>
</dbReference>
<accession>A0AA37HZL8</accession>
<dbReference type="SUPFAM" id="SSF52266">
    <property type="entry name" value="SGNH hydrolase"/>
    <property type="match status" value="1"/>
</dbReference>
<evidence type="ECO:0000256" key="1">
    <source>
        <dbReference type="ARBA" id="ARBA00022801"/>
    </source>
</evidence>
<evidence type="ECO:0000313" key="4">
    <source>
        <dbReference type="Proteomes" id="UP000887097"/>
    </source>
</evidence>
<dbReference type="InterPro" id="IPR005181">
    <property type="entry name" value="SASA"/>
</dbReference>
<dbReference type="Pfam" id="PF03629">
    <property type="entry name" value="SASA"/>
    <property type="match status" value="2"/>
</dbReference>
<name>A0AA37HZL8_XYLRU</name>
<feature type="domain" description="Sialate O-acetylesterase" evidence="2">
    <location>
        <begin position="76"/>
        <end position="208"/>
    </location>
</feature>
<comment type="caution">
    <text evidence="3">The sequence shown here is derived from an EMBL/GenBank/DDBJ whole genome shotgun (WGS) entry which is preliminary data.</text>
</comment>
<keyword evidence="1" id="KW-0378">Hydrolase</keyword>
<evidence type="ECO:0000313" key="3">
    <source>
        <dbReference type="EMBL" id="GJG32068.1"/>
    </source>
</evidence>
<organism evidence="3 4">
    <name type="scientific">Xylanibacter ruminicola</name>
    <name type="common">Prevotella ruminicola</name>
    <dbReference type="NCBI Taxonomy" id="839"/>
    <lineage>
        <taxon>Bacteria</taxon>
        <taxon>Pseudomonadati</taxon>
        <taxon>Bacteroidota</taxon>
        <taxon>Bacteroidia</taxon>
        <taxon>Bacteroidales</taxon>
        <taxon>Prevotellaceae</taxon>
        <taxon>Xylanibacter</taxon>
    </lineage>
</organism>
<dbReference type="SUPFAM" id="SSF49785">
    <property type="entry name" value="Galactose-binding domain-like"/>
    <property type="match status" value="1"/>
</dbReference>
<proteinExistence type="predicted"/>
<dbReference type="PANTHER" id="PTHR22901">
    <property type="entry name" value="SIALATE O-ACETYLESTERASE"/>
    <property type="match status" value="1"/>
</dbReference>
<dbReference type="InterPro" id="IPR008979">
    <property type="entry name" value="Galactose-bd-like_sf"/>
</dbReference>
<dbReference type="InterPro" id="IPR013783">
    <property type="entry name" value="Ig-like_fold"/>
</dbReference>
<dbReference type="InterPro" id="IPR036514">
    <property type="entry name" value="SGNH_hydro_sf"/>
</dbReference>
<evidence type="ECO:0000259" key="2">
    <source>
        <dbReference type="Pfam" id="PF03629"/>
    </source>
</evidence>